<reference evidence="1 2" key="1">
    <citation type="journal article" date="2021" name="ISME Commun">
        <title>Automated analysis of genomic sequences facilitates high-throughput and comprehensive description of bacteria.</title>
        <authorList>
            <person name="Hitch T.C.A."/>
        </authorList>
    </citation>
    <scope>NUCLEOTIDE SEQUENCE [LARGE SCALE GENOMIC DNA]</scope>
    <source>
        <strain evidence="1 2">Sanger_18</strain>
    </source>
</reference>
<keyword evidence="2" id="KW-1185">Reference proteome</keyword>
<dbReference type="EMBL" id="JAOQKJ010000002">
    <property type="protein sequence ID" value="MCU6743294.1"/>
    <property type="molecule type" value="Genomic_DNA"/>
</dbReference>
<accession>A0ABT2SZ71</accession>
<comment type="caution">
    <text evidence="1">The sequence shown here is derived from an EMBL/GenBank/DDBJ whole genome shotgun (WGS) entry which is preliminary data.</text>
</comment>
<proteinExistence type="predicted"/>
<gene>
    <name evidence="1" type="ORF">OCV77_02045</name>
</gene>
<sequence>MGIMQNTDGYRPGEECSHCKGRCCREKGCSLAPSDLERAIKKRGLTGNKREKILSFLQEDGNLYAIDRFHLEGKEIYYMRIRHHAYTFVGEDAIGICAALTAAGCILSEEDRPKGGRYLESRPDGHCIQHYGADEMAEDWLPYQESLSSIYWEYFQKFKEDGTFDKCDEEYFRFLRTFREGSVF</sequence>
<dbReference type="RefSeq" id="WP_262572909.1">
    <property type="nucleotide sequence ID" value="NZ_JAOQKJ010000002.1"/>
</dbReference>
<dbReference type="Proteomes" id="UP001652432">
    <property type="component" value="Unassembled WGS sequence"/>
</dbReference>
<evidence type="ECO:0000313" key="1">
    <source>
        <dbReference type="EMBL" id="MCU6743294.1"/>
    </source>
</evidence>
<organism evidence="1 2">
    <name type="scientific">Suilimivivens aceti</name>
    <dbReference type="NCBI Taxonomy" id="2981774"/>
    <lineage>
        <taxon>Bacteria</taxon>
        <taxon>Bacillati</taxon>
        <taxon>Bacillota</taxon>
        <taxon>Clostridia</taxon>
        <taxon>Lachnospirales</taxon>
        <taxon>Lachnospiraceae</taxon>
        <taxon>Suilimivivens</taxon>
    </lineage>
</organism>
<name>A0ABT2SZ71_9FIRM</name>
<protein>
    <submittedName>
        <fullName evidence="1">Uncharacterized protein</fullName>
    </submittedName>
</protein>
<evidence type="ECO:0000313" key="2">
    <source>
        <dbReference type="Proteomes" id="UP001652432"/>
    </source>
</evidence>